<evidence type="ECO:0000313" key="2">
    <source>
        <dbReference type="Proteomes" id="UP000061348"/>
    </source>
</evidence>
<sequence length="87" mass="8967">MNAHRAIDVGVAISQGFDVGGVVGADANAQEVPYPTLAGSFKGDVEGAAVLGKVEAIKVAMGIYEHRNLSLSHKRGRANDTPVSHGI</sequence>
<dbReference type="Proteomes" id="UP000061348">
    <property type="component" value="Unassembled WGS sequence"/>
</dbReference>
<reference evidence="1 2" key="1">
    <citation type="submission" date="2015-05" db="EMBL/GenBank/DDBJ databases">
        <title>A genomic and transcriptomic approach to investigate the blue pigment phenotype in Pseudomonas fluorescens.</title>
        <authorList>
            <person name="Andreani N.A."/>
            <person name="Cardazzo B."/>
        </authorList>
    </citation>
    <scope>NUCLEOTIDE SEQUENCE [LARGE SCALE GENOMIC DNA]</scope>
    <source>
        <strain evidence="1 2">Ps_22</strain>
    </source>
</reference>
<gene>
    <name evidence="1" type="ORF">PFLmoz3_05742</name>
</gene>
<protein>
    <submittedName>
        <fullName evidence="1">Uncharacterized protein</fullName>
    </submittedName>
</protein>
<comment type="caution">
    <text evidence="1">The sequence shown here is derived from an EMBL/GenBank/DDBJ whole genome shotgun (WGS) entry which is preliminary data.</text>
</comment>
<name>A0A125QHJ4_PSEFL</name>
<organism evidence="1 2">
    <name type="scientific">Pseudomonas fluorescens</name>
    <dbReference type="NCBI Taxonomy" id="294"/>
    <lineage>
        <taxon>Bacteria</taxon>
        <taxon>Pseudomonadati</taxon>
        <taxon>Pseudomonadota</taxon>
        <taxon>Gammaproteobacteria</taxon>
        <taxon>Pseudomonadales</taxon>
        <taxon>Pseudomonadaceae</taxon>
        <taxon>Pseudomonas</taxon>
    </lineage>
</organism>
<accession>A0A125QHJ4</accession>
<dbReference type="EMBL" id="LCYA01000154">
    <property type="protein sequence ID" value="KWV84704.1"/>
    <property type="molecule type" value="Genomic_DNA"/>
</dbReference>
<proteinExistence type="predicted"/>
<dbReference type="AlphaFoldDB" id="A0A125QHJ4"/>
<dbReference type="PATRIC" id="fig|294.194.peg.6355"/>
<evidence type="ECO:0000313" key="1">
    <source>
        <dbReference type="EMBL" id="KWV84704.1"/>
    </source>
</evidence>